<dbReference type="EMBL" id="BGPR01000546">
    <property type="protein sequence ID" value="GBM25783.1"/>
    <property type="molecule type" value="Genomic_DNA"/>
</dbReference>
<dbReference type="Proteomes" id="UP000499080">
    <property type="component" value="Unassembled WGS sequence"/>
</dbReference>
<evidence type="ECO:0000313" key="2">
    <source>
        <dbReference type="Proteomes" id="UP000499080"/>
    </source>
</evidence>
<protein>
    <submittedName>
        <fullName evidence="1">Uncharacterized protein</fullName>
    </submittedName>
</protein>
<gene>
    <name evidence="1" type="ORF">AVEN_188382_1</name>
</gene>
<proteinExistence type="predicted"/>
<dbReference type="OrthoDB" id="10543723at2759"/>
<name>A0A4Y2E9C4_ARAVE</name>
<keyword evidence="2" id="KW-1185">Reference proteome</keyword>
<evidence type="ECO:0000313" key="1">
    <source>
        <dbReference type="EMBL" id="GBM25783.1"/>
    </source>
</evidence>
<reference evidence="1 2" key="1">
    <citation type="journal article" date="2019" name="Sci. Rep.">
        <title>Orb-weaving spider Araneus ventricosus genome elucidates the spidroin gene catalogue.</title>
        <authorList>
            <person name="Kono N."/>
            <person name="Nakamura H."/>
            <person name="Ohtoshi R."/>
            <person name="Moran D.A.P."/>
            <person name="Shinohara A."/>
            <person name="Yoshida Y."/>
            <person name="Fujiwara M."/>
            <person name="Mori M."/>
            <person name="Tomita M."/>
            <person name="Arakawa K."/>
        </authorList>
    </citation>
    <scope>NUCLEOTIDE SEQUENCE [LARGE SCALE GENOMIC DNA]</scope>
</reference>
<sequence>MALLPCEYRLPPERDAQKTSIEGILLPRTPKPTKFSRTNPTALSLNRCRSVLNEALTPQCHSIAPDVIRWRAIPLRKARLQTIRHCYRD</sequence>
<accession>A0A4Y2E9C4</accession>
<organism evidence="1 2">
    <name type="scientific">Araneus ventricosus</name>
    <name type="common">Orbweaver spider</name>
    <name type="synonym">Epeira ventricosa</name>
    <dbReference type="NCBI Taxonomy" id="182803"/>
    <lineage>
        <taxon>Eukaryota</taxon>
        <taxon>Metazoa</taxon>
        <taxon>Ecdysozoa</taxon>
        <taxon>Arthropoda</taxon>
        <taxon>Chelicerata</taxon>
        <taxon>Arachnida</taxon>
        <taxon>Araneae</taxon>
        <taxon>Araneomorphae</taxon>
        <taxon>Entelegynae</taxon>
        <taxon>Araneoidea</taxon>
        <taxon>Araneidae</taxon>
        <taxon>Araneus</taxon>
    </lineage>
</organism>
<dbReference type="AlphaFoldDB" id="A0A4Y2E9C4"/>
<comment type="caution">
    <text evidence="1">The sequence shown here is derived from an EMBL/GenBank/DDBJ whole genome shotgun (WGS) entry which is preliminary data.</text>
</comment>